<reference evidence="2" key="1">
    <citation type="submission" date="2018-02" db="EMBL/GenBank/DDBJ databases">
        <authorList>
            <person name="Hausmann B."/>
        </authorList>
    </citation>
    <scope>NUCLEOTIDE SEQUENCE [LARGE SCALE GENOMIC DNA]</scope>
    <source>
        <strain evidence="2">Peat soil MAG SbA5</strain>
    </source>
</reference>
<accession>A0A2N9L322</accession>
<name>A0A2N9L322_9BACT</name>
<dbReference type="EMBL" id="OKRB01000013">
    <property type="protein sequence ID" value="SPE17650.1"/>
    <property type="molecule type" value="Genomic_DNA"/>
</dbReference>
<dbReference type="AlphaFoldDB" id="A0A2N9L322"/>
<proteinExistence type="predicted"/>
<evidence type="ECO:0000313" key="1">
    <source>
        <dbReference type="EMBL" id="SPE17650.1"/>
    </source>
</evidence>
<evidence type="ECO:0000313" key="2">
    <source>
        <dbReference type="Proteomes" id="UP000239735"/>
    </source>
</evidence>
<gene>
    <name evidence="1" type="ORF">SBA5_110010</name>
</gene>
<protein>
    <submittedName>
        <fullName evidence="1">Uncharacterized protein</fullName>
    </submittedName>
</protein>
<organism evidence="1 2">
    <name type="scientific">Candidatus Sulfuritelmatomonas gaucii</name>
    <dbReference type="NCBI Taxonomy" id="2043161"/>
    <lineage>
        <taxon>Bacteria</taxon>
        <taxon>Pseudomonadati</taxon>
        <taxon>Acidobacteriota</taxon>
        <taxon>Terriglobia</taxon>
        <taxon>Terriglobales</taxon>
        <taxon>Acidobacteriaceae</taxon>
        <taxon>Candidatus Sulfuritelmatomonas</taxon>
    </lineage>
</organism>
<dbReference type="Proteomes" id="UP000239735">
    <property type="component" value="Unassembled WGS sequence"/>
</dbReference>
<sequence>MDQSIRIRDLDLVSRAELQAAMQIIRTKVILPRDLAVFAPSMTQRQRTTLGLPVCSYFLAGTGRRAMEYQHVIETAPHQCVARSESLIR</sequence>